<dbReference type="GO" id="GO:0004252">
    <property type="term" value="F:serine-type endopeptidase activity"/>
    <property type="evidence" value="ECO:0007669"/>
    <property type="project" value="InterPro"/>
</dbReference>
<dbReference type="InterPro" id="IPR000223">
    <property type="entry name" value="Pept_S26A_signal_pept_1"/>
</dbReference>
<keyword evidence="7" id="KW-1133">Transmembrane helix</keyword>
<comment type="caution">
    <text evidence="9">The sequence shown here is derived from an EMBL/GenBank/DDBJ whole genome shotgun (WGS) entry which is preliminary data.</text>
</comment>
<dbReference type="InterPro" id="IPR036286">
    <property type="entry name" value="LexA/Signal_pep-like_sf"/>
</dbReference>
<protein>
    <recommendedName>
        <fullName evidence="4 7">Signal peptidase I</fullName>
        <ecNumber evidence="4 7">3.4.21.89</ecNumber>
    </recommendedName>
</protein>
<evidence type="ECO:0000256" key="2">
    <source>
        <dbReference type="ARBA" id="ARBA00004401"/>
    </source>
</evidence>
<dbReference type="Gene3D" id="2.10.109.10">
    <property type="entry name" value="Umud Fragment, subunit A"/>
    <property type="match status" value="1"/>
</dbReference>
<feature type="active site" evidence="6">
    <location>
        <position position="29"/>
    </location>
</feature>
<keyword evidence="7" id="KW-0812">Transmembrane</keyword>
<dbReference type="PANTHER" id="PTHR43390">
    <property type="entry name" value="SIGNAL PEPTIDASE I"/>
    <property type="match status" value="1"/>
</dbReference>
<comment type="subcellular location">
    <subcellularLocation>
        <location evidence="2">Cell membrane</location>
        <topology evidence="2">Single-pass type II membrane protein</topology>
    </subcellularLocation>
    <subcellularLocation>
        <location evidence="7">Membrane</location>
        <topology evidence="7">Single-pass type II membrane protein</topology>
    </subcellularLocation>
</comment>
<dbReference type="PROSITE" id="PS00760">
    <property type="entry name" value="SPASE_I_2"/>
    <property type="match status" value="1"/>
</dbReference>
<dbReference type="AlphaFoldDB" id="A0A0R2DNR1"/>
<dbReference type="PATRIC" id="fig|1423744.4.peg.1164"/>
<evidence type="ECO:0000256" key="1">
    <source>
        <dbReference type="ARBA" id="ARBA00000677"/>
    </source>
</evidence>
<dbReference type="PRINTS" id="PR00727">
    <property type="entry name" value="LEADERPTASE"/>
</dbReference>
<feature type="transmembrane region" description="Helical" evidence="7">
    <location>
        <begin position="6"/>
        <end position="25"/>
    </location>
</feature>
<organism evidence="9 10">
    <name type="scientific">Holzapfeliella floricola DSM 23037 = JCM 16512</name>
    <dbReference type="NCBI Taxonomy" id="1423744"/>
    <lineage>
        <taxon>Bacteria</taxon>
        <taxon>Bacillati</taxon>
        <taxon>Bacillota</taxon>
        <taxon>Bacilli</taxon>
        <taxon>Lactobacillales</taxon>
        <taxon>Lactobacillaceae</taxon>
        <taxon>Holzapfeliella</taxon>
    </lineage>
</organism>
<evidence type="ECO:0000256" key="5">
    <source>
        <dbReference type="ARBA" id="ARBA00022801"/>
    </source>
</evidence>
<comment type="similarity">
    <text evidence="3 7">Belongs to the peptidase S26 family.</text>
</comment>
<keyword evidence="7" id="KW-0472">Membrane</keyword>
<dbReference type="GO" id="GO:0005886">
    <property type="term" value="C:plasma membrane"/>
    <property type="evidence" value="ECO:0007669"/>
    <property type="project" value="UniProtKB-SubCell"/>
</dbReference>
<dbReference type="EC" id="3.4.21.89" evidence="4 7"/>
<accession>A0A0R2DNR1</accession>
<dbReference type="InterPro" id="IPR019757">
    <property type="entry name" value="Pept_S26A_signal_pept_1_Lys-AS"/>
</dbReference>
<reference evidence="9 10" key="1">
    <citation type="journal article" date="2015" name="Genome Announc.">
        <title>Expanding the biotechnology potential of lactobacilli through comparative genomics of 213 strains and associated genera.</title>
        <authorList>
            <person name="Sun Z."/>
            <person name="Harris H.M."/>
            <person name="McCann A."/>
            <person name="Guo C."/>
            <person name="Argimon S."/>
            <person name="Zhang W."/>
            <person name="Yang X."/>
            <person name="Jeffery I.B."/>
            <person name="Cooney J.C."/>
            <person name="Kagawa T.F."/>
            <person name="Liu W."/>
            <person name="Song Y."/>
            <person name="Salvetti E."/>
            <person name="Wrobel A."/>
            <person name="Rasinkangas P."/>
            <person name="Parkhill J."/>
            <person name="Rea M.C."/>
            <person name="O'Sullivan O."/>
            <person name="Ritari J."/>
            <person name="Douillard F.P."/>
            <person name="Paul Ross R."/>
            <person name="Yang R."/>
            <person name="Briner A.E."/>
            <person name="Felis G.E."/>
            <person name="de Vos W.M."/>
            <person name="Barrangou R."/>
            <person name="Klaenhammer T.R."/>
            <person name="Caufield P.W."/>
            <person name="Cui Y."/>
            <person name="Zhang H."/>
            <person name="O'Toole P.W."/>
        </authorList>
    </citation>
    <scope>NUCLEOTIDE SEQUENCE [LARGE SCALE GENOMIC DNA]</scope>
    <source>
        <strain evidence="9 10">DSM 23037</strain>
    </source>
</reference>
<keyword evidence="5 7" id="KW-0378">Hydrolase</keyword>
<feature type="active site" evidence="6">
    <location>
        <position position="68"/>
    </location>
</feature>
<dbReference type="Proteomes" id="UP000051378">
    <property type="component" value="Unassembled WGS sequence"/>
</dbReference>
<evidence type="ECO:0000256" key="6">
    <source>
        <dbReference type="PIRSR" id="PIRSR600223-1"/>
    </source>
</evidence>
<evidence type="ECO:0000313" key="9">
    <source>
        <dbReference type="EMBL" id="KRN04779.1"/>
    </source>
</evidence>
<evidence type="ECO:0000256" key="4">
    <source>
        <dbReference type="ARBA" id="ARBA00013208"/>
    </source>
</evidence>
<dbReference type="GO" id="GO:0006465">
    <property type="term" value="P:signal peptide processing"/>
    <property type="evidence" value="ECO:0007669"/>
    <property type="project" value="InterPro"/>
</dbReference>
<evidence type="ECO:0000256" key="3">
    <source>
        <dbReference type="ARBA" id="ARBA00009370"/>
    </source>
</evidence>
<dbReference type="NCBIfam" id="TIGR02227">
    <property type="entry name" value="sigpep_I_bact"/>
    <property type="match status" value="1"/>
</dbReference>
<sequence length="163" mass="18523">MGFEIMILGIFCWFLFTQVINIGIIKGQSMEKTLYDGQYTISLKMIKPNRGDIVVIKAPDNPQLRYIKRVVGIGGDTIQVKNNQLYINGQLTKEPYLTPDAKTEDFILGDFTGRAHVPYGCYFVMGDNRSNSLDSRSFGYITPDNLESVVKFVIFPFQDFKTV</sequence>
<dbReference type="SUPFAM" id="SSF51306">
    <property type="entry name" value="LexA/Signal peptidase"/>
    <property type="match status" value="1"/>
</dbReference>
<evidence type="ECO:0000313" key="10">
    <source>
        <dbReference type="Proteomes" id="UP000051378"/>
    </source>
</evidence>
<dbReference type="PROSITE" id="PS00761">
    <property type="entry name" value="SPASE_I_3"/>
    <property type="match status" value="1"/>
</dbReference>
<keyword evidence="7" id="KW-0645">Protease</keyword>
<dbReference type="InterPro" id="IPR019758">
    <property type="entry name" value="Pept_S26A_signal_pept_1_CS"/>
</dbReference>
<dbReference type="GO" id="GO:0009003">
    <property type="term" value="F:signal peptidase activity"/>
    <property type="evidence" value="ECO:0007669"/>
    <property type="project" value="UniProtKB-EC"/>
</dbReference>
<dbReference type="EMBL" id="AYZL01000006">
    <property type="protein sequence ID" value="KRN04779.1"/>
    <property type="molecule type" value="Genomic_DNA"/>
</dbReference>
<feature type="domain" description="Peptidase S26" evidence="8">
    <location>
        <begin position="5"/>
        <end position="154"/>
    </location>
</feature>
<evidence type="ECO:0000259" key="8">
    <source>
        <dbReference type="Pfam" id="PF10502"/>
    </source>
</evidence>
<evidence type="ECO:0000256" key="7">
    <source>
        <dbReference type="RuleBase" id="RU362042"/>
    </source>
</evidence>
<dbReference type="CDD" id="cd06530">
    <property type="entry name" value="S26_SPase_I"/>
    <property type="match status" value="1"/>
</dbReference>
<dbReference type="InterPro" id="IPR019533">
    <property type="entry name" value="Peptidase_S26"/>
</dbReference>
<keyword evidence="10" id="KW-1185">Reference proteome</keyword>
<gene>
    <name evidence="9" type="ORF">FC86_GL001135</name>
</gene>
<dbReference type="PANTHER" id="PTHR43390:SF1">
    <property type="entry name" value="CHLOROPLAST PROCESSING PEPTIDASE"/>
    <property type="match status" value="1"/>
</dbReference>
<dbReference type="STRING" id="1423744.FC86_GL001135"/>
<dbReference type="Pfam" id="PF10502">
    <property type="entry name" value="Peptidase_S26"/>
    <property type="match status" value="1"/>
</dbReference>
<name>A0A0R2DNR1_9LACO</name>
<proteinExistence type="inferred from homology"/>
<comment type="catalytic activity">
    <reaction evidence="1 7">
        <text>Cleavage of hydrophobic, N-terminal signal or leader sequences from secreted and periplasmic proteins.</text>
        <dbReference type="EC" id="3.4.21.89"/>
    </reaction>
</comment>
<dbReference type="OrthoDB" id="9802919at2"/>